<keyword evidence="4 9" id="KW-0436">Ligase</keyword>
<evidence type="ECO:0000256" key="7">
    <source>
        <dbReference type="ARBA" id="ARBA00048037"/>
    </source>
</evidence>
<dbReference type="AlphaFoldDB" id="A0A3A8J9S3"/>
<evidence type="ECO:0000256" key="6">
    <source>
        <dbReference type="ARBA" id="ARBA00022840"/>
    </source>
</evidence>
<dbReference type="NCBIfam" id="TIGR00545">
    <property type="entry name" value="lipoyltrans"/>
    <property type="match status" value="1"/>
</dbReference>
<accession>A0A3A8J9S3</accession>
<comment type="pathway">
    <text evidence="1">Protein modification; protein lipoylation via exogenous pathway; protein N(6)-(lipoyl)lysine from lipoate: step 2/2.</text>
</comment>
<dbReference type="GO" id="GO:0005524">
    <property type="term" value="F:ATP binding"/>
    <property type="evidence" value="ECO:0007669"/>
    <property type="project" value="UniProtKB-KW"/>
</dbReference>
<comment type="pathway">
    <text evidence="2">Protein modification; protein lipoylation via exogenous pathway; protein N(6)-(lipoyl)lysine from lipoate: step 1/2.</text>
</comment>
<evidence type="ECO:0000313" key="9">
    <source>
        <dbReference type="EMBL" id="RKG92577.1"/>
    </source>
</evidence>
<comment type="catalytic activity">
    <reaction evidence="7">
        <text>L-lysyl-[lipoyl-carrier protein] + (R)-lipoate + ATP = N(6)-[(R)-lipoyl]-L-lysyl-[lipoyl-carrier protein] + AMP + diphosphate + H(+)</text>
        <dbReference type="Rhea" id="RHEA:49288"/>
        <dbReference type="Rhea" id="RHEA-COMP:10500"/>
        <dbReference type="Rhea" id="RHEA-COMP:10502"/>
        <dbReference type="ChEBI" id="CHEBI:15378"/>
        <dbReference type="ChEBI" id="CHEBI:29969"/>
        <dbReference type="ChEBI" id="CHEBI:30616"/>
        <dbReference type="ChEBI" id="CHEBI:33019"/>
        <dbReference type="ChEBI" id="CHEBI:83088"/>
        <dbReference type="ChEBI" id="CHEBI:83099"/>
        <dbReference type="ChEBI" id="CHEBI:456215"/>
        <dbReference type="EC" id="6.3.1.20"/>
    </reaction>
</comment>
<dbReference type="InterPro" id="IPR019491">
    <property type="entry name" value="Lipoate_protein_ligase_C"/>
</dbReference>
<dbReference type="GO" id="GO:0016979">
    <property type="term" value="F:lipoate-protein ligase activity"/>
    <property type="evidence" value="ECO:0007669"/>
    <property type="project" value="UniProtKB-EC"/>
</dbReference>
<keyword evidence="5" id="KW-0547">Nucleotide-binding</keyword>
<dbReference type="SUPFAM" id="SSF55681">
    <property type="entry name" value="Class II aaRS and biotin synthetases"/>
    <property type="match status" value="1"/>
</dbReference>
<dbReference type="GO" id="GO:0005829">
    <property type="term" value="C:cytosol"/>
    <property type="evidence" value="ECO:0007669"/>
    <property type="project" value="TreeGrafter"/>
</dbReference>
<evidence type="ECO:0000313" key="10">
    <source>
        <dbReference type="Proteomes" id="UP000268094"/>
    </source>
</evidence>
<dbReference type="RefSeq" id="WP_120539599.1">
    <property type="nucleotide sequence ID" value="NZ_RAVZ01000023.1"/>
</dbReference>
<dbReference type="Pfam" id="PF10437">
    <property type="entry name" value="Lip_prot_lig_C"/>
    <property type="match status" value="1"/>
</dbReference>
<dbReference type="Gene3D" id="3.30.930.10">
    <property type="entry name" value="Bira Bifunctional Protein, Domain 2"/>
    <property type="match status" value="1"/>
</dbReference>
<dbReference type="CDD" id="cd16443">
    <property type="entry name" value="LplA"/>
    <property type="match status" value="1"/>
</dbReference>
<dbReference type="EC" id="6.3.1.20" evidence="3"/>
<dbReference type="Pfam" id="PF21948">
    <property type="entry name" value="LplA-B_cat"/>
    <property type="match status" value="1"/>
</dbReference>
<evidence type="ECO:0000259" key="8">
    <source>
        <dbReference type="PROSITE" id="PS51733"/>
    </source>
</evidence>
<dbReference type="Proteomes" id="UP000268094">
    <property type="component" value="Unassembled WGS sequence"/>
</dbReference>
<keyword evidence="6" id="KW-0067">ATP-binding</keyword>
<keyword evidence="10" id="KW-1185">Reference proteome</keyword>
<proteinExistence type="predicted"/>
<evidence type="ECO:0000256" key="3">
    <source>
        <dbReference type="ARBA" id="ARBA00012367"/>
    </source>
</evidence>
<dbReference type="Gene3D" id="3.30.390.50">
    <property type="entry name" value="CO dehydrogenase flavoprotein, C-terminal domain"/>
    <property type="match status" value="1"/>
</dbReference>
<sequence length="342" mass="38618">MSQAPRVRILLSETYNPWFNLATEDWIFRELDPSAQTLFLWRNDNTVVIGRNQNPWSECNLTRMEEDKVFLARRTSGGGAVFHDLGNTCFTFLSAKEGYNKTANITILLDALSRLGVKAQASGRNDLVIPLEDGPRKISGSAYRETKDRAFHHGTFLIGADLTRLSNYLTPHPKKLESKGSASVRSRVMNIRDLQPEASHEALVEAMIGAFCDFHGATAEPELLEPSFLESQPSLKRTFDHYASWDWRFGNAPRFSHQMVEYLSWGFFEVHVDAENGHVTRAQVFSDALYPDLVQDLQAALVGKPHSRDGMRQAVAEARSRHPAQERELGELEAWLMGQVEV</sequence>
<evidence type="ECO:0000256" key="2">
    <source>
        <dbReference type="ARBA" id="ARBA00005124"/>
    </source>
</evidence>
<dbReference type="SUPFAM" id="SSF82649">
    <property type="entry name" value="SufE/NifU"/>
    <property type="match status" value="1"/>
</dbReference>
<dbReference type="PANTHER" id="PTHR12561">
    <property type="entry name" value="LIPOATE-PROTEIN LIGASE"/>
    <property type="match status" value="1"/>
</dbReference>
<dbReference type="InterPro" id="IPR045864">
    <property type="entry name" value="aa-tRNA-synth_II/BPL/LPL"/>
</dbReference>
<dbReference type="GO" id="GO:0017118">
    <property type="term" value="F:lipoyltransferase activity"/>
    <property type="evidence" value="ECO:0007669"/>
    <property type="project" value="TreeGrafter"/>
</dbReference>
<dbReference type="UniPathway" id="UPA00537">
    <property type="reaction ID" value="UER00594"/>
</dbReference>
<dbReference type="PANTHER" id="PTHR12561:SF3">
    <property type="entry name" value="LIPOYLTRANSFERASE 1, MITOCHONDRIAL"/>
    <property type="match status" value="1"/>
</dbReference>
<evidence type="ECO:0000256" key="4">
    <source>
        <dbReference type="ARBA" id="ARBA00022598"/>
    </source>
</evidence>
<reference evidence="10" key="1">
    <citation type="submission" date="2018-09" db="EMBL/GenBank/DDBJ databases">
        <authorList>
            <person name="Livingstone P.G."/>
            <person name="Whitworth D.E."/>
        </authorList>
    </citation>
    <scope>NUCLEOTIDE SEQUENCE [LARGE SCALE GENOMIC DNA]</scope>
    <source>
        <strain evidence="10">CA054A</strain>
    </source>
</reference>
<dbReference type="PROSITE" id="PS51733">
    <property type="entry name" value="BPL_LPL_CATALYTIC"/>
    <property type="match status" value="1"/>
</dbReference>
<protein>
    <recommendedName>
        <fullName evidence="3">lipoate--protein ligase</fullName>
        <ecNumber evidence="3">6.3.1.20</ecNumber>
    </recommendedName>
</protein>
<feature type="domain" description="BPL/LPL catalytic" evidence="8">
    <location>
        <begin position="32"/>
        <end position="219"/>
    </location>
</feature>
<name>A0A3A8J9S3_9BACT</name>
<gene>
    <name evidence="9" type="ORF">D7V88_05795</name>
</gene>
<dbReference type="OrthoDB" id="9787898at2"/>
<dbReference type="InterPro" id="IPR004143">
    <property type="entry name" value="BPL_LPL_catalytic"/>
</dbReference>
<comment type="caution">
    <text evidence="9">The sequence shown here is derived from an EMBL/GenBank/DDBJ whole genome shotgun (WGS) entry which is preliminary data.</text>
</comment>
<dbReference type="InterPro" id="IPR004562">
    <property type="entry name" value="LipoylTrfase_LipoateP_Ligase"/>
</dbReference>
<evidence type="ECO:0000256" key="5">
    <source>
        <dbReference type="ARBA" id="ARBA00022741"/>
    </source>
</evidence>
<dbReference type="GO" id="GO:0009249">
    <property type="term" value="P:protein lipoylation"/>
    <property type="evidence" value="ECO:0007669"/>
    <property type="project" value="InterPro"/>
</dbReference>
<evidence type="ECO:0000256" key="1">
    <source>
        <dbReference type="ARBA" id="ARBA00005085"/>
    </source>
</evidence>
<dbReference type="EMBL" id="RAVZ01000023">
    <property type="protein sequence ID" value="RKG92577.1"/>
    <property type="molecule type" value="Genomic_DNA"/>
</dbReference>
<organism evidence="9 10">
    <name type="scientific">Corallococcus terminator</name>
    <dbReference type="NCBI Taxonomy" id="2316733"/>
    <lineage>
        <taxon>Bacteria</taxon>
        <taxon>Pseudomonadati</taxon>
        <taxon>Myxococcota</taxon>
        <taxon>Myxococcia</taxon>
        <taxon>Myxococcales</taxon>
        <taxon>Cystobacterineae</taxon>
        <taxon>Myxococcaceae</taxon>
        <taxon>Corallococcus</taxon>
    </lineage>
</organism>